<evidence type="ECO:0000313" key="1">
    <source>
        <dbReference type="EMBL" id="MTC35266.1"/>
    </source>
</evidence>
<name>A0AAW9VC92_9GAMM</name>
<gene>
    <name evidence="1" type="ORF">GKR67_11650</name>
</gene>
<accession>A0AAW9VC92</accession>
<organism evidence="1 2">
    <name type="scientific">Providencia alcalifaciens</name>
    <dbReference type="NCBI Taxonomy" id="126385"/>
    <lineage>
        <taxon>Bacteria</taxon>
        <taxon>Pseudomonadati</taxon>
        <taxon>Pseudomonadota</taxon>
        <taxon>Gammaproteobacteria</taxon>
        <taxon>Enterobacterales</taxon>
        <taxon>Morganellaceae</taxon>
        <taxon>Providencia</taxon>
    </lineage>
</organism>
<evidence type="ECO:0000313" key="2">
    <source>
        <dbReference type="Proteomes" id="UP000449944"/>
    </source>
</evidence>
<dbReference type="AlphaFoldDB" id="A0AAW9VC92"/>
<dbReference type="EMBL" id="WLUB01000042">
    <property type="protein sequence ID" value="MTC35266.1"/>
    <property type="molecule type" value="Genomic_DNA"/>
</dbReference>
<protein>
    <submittedName>
        <fullName evidence="1">Uncharacterized protein</fullName>
    </submittedName>
</protein>
<proteinExistence type="predicted"/>
<comment type="caution">
    <text evidence="1">The sequence shown here is derived from an EMBL/GenBank/DDBJ whole genome shotgun (WGS) entry which is preliminary data.</text>
</comment>
<sequence length="71" mass="7803">MTETKQVKLSKLFRGGRFVGHALSVDGQLLSNQISTELPMTDGVSKRVKIVVTFNCDNEMAVDAPDIHLKS</sequence>
<dbReference type="Proteomes" id="UP000449944">
    <property type="component" value="Unassembled WGS sequence"/>
</dbReference>
<reference evidence="1 2" key="1">
    <citation type="submission" date="2019-10" db="EMBL/GenBank/DDBJ databases">
        <title>Comparative genomic analysis of Providencia.</title>
        <authorList>
            <person name="Yuan C."/>
            <person name="Wei Y."/>
            <person name="Yin Z."/>
        </authorList>
    </citation>
    <scope>NUCLEOTIDE SEQUENCE [LARGE SCALE GENOMIC DNA]</scope>
    <source>
        <strain evidence="2">wls1934</strain>
    </source>
</reference>